<gene>
    <name evidence="1" type="primary">Acey_s0677.g1435</name>
    <name evidence="1" type="ORF">Y032_0677g1435</name>
</gene>
<dbReference type="OrthoDB" id="8060176at2759"/>
<dbReference type="Proteomes" id="UP000024635">
    <property type="component" value="Unassembled WGS sequence"/>
</dbReference>
<proteinExistence type="predicted"/>
<dbReference type="InterPro" id="IPR036397">
    <property type="entry name" value="RNaseH_sf"/>
</dbReference>
<dbReference type="Gene3D" id="3.30.420.10">
    <property type="entry name" value="Ribonuclease H-like superfamily/Ribonuclease H"/>
    <property type="match status" value="1"/>
</dbReference>
<dbReference type="AlphaFoldDB" id="A0A016WJB8"/>
<dbReference type="EMBL" id="JARK01000277">
    <property type="protein sequence ID" value="EYC39073.1"/>
    <property type="molecule type" value="Genomic_DNA"/>
</dbReference>
<keyword evidence="2" id="KW-1185">Reference proteome</keyword>
<comment type="caution">
    <text evidence="1">The sequence shown here is derived from an EMBL/GenBank/DDBJ whole genome shotgun (WGS) entry which is preliminary data.</text>
</comment>
<evidence type="ECO:0000313" key="2">
    <source>
        <dbReference type="Proteomes" id="UP000024635"/>
    </source>
</evidence>
<reference evidence="2" key="1">
    <citation type="journal article" date="2015" name="Nat. Genet.">
        <title>The genome and transcriptome of the zoonotic hookworm Ancylostoma ceylanicum identify infection-specific gene families.</title>
        <authorList>
            <person name="Schwarz E.M."/>
            <person name="Hu Y."/>
            <person name="Antoshechkin I."/>
            <person name="Miller M.M."/>
            <person name="Sternberg P.W."/>
            <person name="Aroian R.V."/>
        </authorList>
    </citation>
    <scope>NUCLEOTIDE SEQUENCE</scope>
    <source>
        <strain evidence="2">HY135</strain>
    </source>
</reference>
<name>A0A016WJB8_9BILA</name>
<sequence>MSFHLNMFNFDGLYGKWRDLRHESQFFSRGYFRGDTVMVWSGFCPKGRVDIAFILTSVTSSDCSELFRIQLLFFQNQCHGILLIFQQNNTAIHDGGSKTAWSVDNTVTVVASLTCQGSYSDRGR</sequence>
<organism evidence="1 2">
    <name type="scientific">Ancylostoma ceylanicum</name>
    <dbReference type="NCBI Taxonomy" id="53326"/>
    <lineage>
        <taxon>Eukaryota</taxon>
        <taxon>Metazoa</taxon>
        <taxon>Ecdysozoa</taxon>
        <taxon>Nematoda</taxon>
        <taxon>Chromadorea</taxon>
        <taxon>Rhabditida</taxon>
        <taxon>Rhabditina</taxon>
        <taxon>Rhabditomorpha</taxon>
        <taxon>Strongyloidea</taxon>
        <taxon>Ancylostomatidae</taxon>
        <taxon>Ancylostomatinae</taxon>
        <taxon>Ancylostoma</taxon>
    </lineage>
</organism>
<protein>
    <submittedName>
        <fullName evidence="1">Uncharacterized protein</fullName>
    </submittedName>
</protein>
<evidence type="ECO:0000313" key="1">
    <source>
        <dbReference type="EMBL" id="EYC39073.1"/>
    </source>
</evidence>
<accession>A0A016WJB8</accession>
<dbReference type="GO" id="GO:0003676">
    <property type="term" value="F:nucleic acid binding"/>
    <property type="evidence" value="ECO:0007669"/>
    <property type="project" value="InterPro"/>
</dbReference>